<dbReference type="CDD" id="cd04485">
    <property type="entry name" value="DnaE_OBF"/>
    <property type="match status" value="1"/>
</dbReference>
<dbReference type="GO" id="GO:0008408">
    <property type="term" value="F:3'-5' exonuclease activity"/>
    <property type="evidence" value="ECO:0007669"/>
    <property type="project" value="InterPro"/>
</dbReference>
<proteinExistence type="inferred from homology"/>
<dbReference type="CDD" id="cd12113">
    <property type="entry name" value="PHP_PolIIIA_DnaE3"/>
    <property type="match status" value="1"/>
</dbReference>
<evidence type="ECO:0000256" key="2">
    <source>
        <dbReference type="ARBA" id="ARBA00009496"/>
    </source>
</evidence>
<evidence type="ECO:0000256" key="3">
    <source>
        <dbReference type="ARBA" id="ARBA00012417"/>
    </source>
</evidence>
<evidence type="ECO:0000256" key="10">
    <source>
        <dbReference type="ARBA" id="ARBA00049244"/>
    </source>
</evidence>
<evidence type="ECO:0000256" key="4">
    <source>
        <dbReference type="ARBA" id="ARBA00019114"/>
    </source>
</evidence>
<dbReference type="GO" id="GO:0005737">
    <property type="term" value="C:cytoplasm"/>
    <property type="evidence" value="ECO:0007669"/>
    <property type="project" value="UniProtKB-SubCell"/>
</dbReference>
<comment type="catalytic activity">
    <reaction evidence="10">
        <text>DNA(n) + a 2'-deoxyribonucleoside 5'-triphosphate = DNA(n+1) + diphosphate</text>
        <dbReference type="Rhea" id="RHEA:22508"/>
        <dbReference type="Rhea" id="RHEA-COMP:17339"/>
        <dbReference type="Rhea" id="RHEA-COMP:17340"/>
        <dbReference type="ChEBI" id="CHEBI:33019"/>
        <dbReference type="ChEBI" id="CHEBI:61560"/>
        <dbReference type="ChEBI" id="CHEBI:173112"/>
        <dbReference type="EC" id="2.7.7.7"/>
    </reaction>
</comment>
<dbReference type="InterPro" id="IPR003141">
    <property type="entry name" value="Pol/His_phosphatase_N"/>
</dbReference>
<dbReference type="NCBIfam" id="NF004226">
    <property type="entry name" value="PRK05673.1"/>
    <property type="match status" value="1"/>
</dbReference>
<keyword evidence="7" id="KW-0235">DNA replication</keyword>
<dbReference type="PANTHER" id="PTHR32294:SF0">
    <property type="entry name" value="DNA POLYMERASE III SUBUNIT ALPHA"/>
    <property type="match status" value="1"/>
</dbReference>
<feature type="domain" description="Polymerase/histidinol phosphatase N-terminal" evidence="12">
    <location>
        <begin position="5"/>
        <end position="72"/>
    </location>
</feature>
<dbReference type="Pfam" id="PF14579">
    <property type="entry name" value="HHH_6"/>
    <property type="match status" value="1"/>
</dbReference>
<dbReference type="Pfam" id="PF02811">
    <property type="entry name" value="PHP"/>
    <property type="match status" value="1"/>
</dbReference>
<dbReference type="InterPro" id="IPR040982">
    <property type="entry name" value="DNA_pol3_finger"/>
</dbReference>
<evidence type="ECO:0000256" key="1">
    <source>
        <dbReference type="ARBA" id="ARBA00004496"/>
    </source>
</evidence>
<organism evidence="13">
    <name type="scientific">uncultured Anaerotruncus sp</name>
    <dbReference type="NCBI Taxonomy" id="905011"/>
    <lineage>
        <taxon>Bacteria</taxon>
        <taxon>Bacillati</taxon>
        <taxon>Bacillota</taxon>
        <taxon>Clostridia</taxon>
        <taxon>Eubacteriales</taxon>
        <taxon>Oscillospiraceae</taxon>
        <taxon>Anaerotruncus</taxon>
        <taxon>environmental samples</taxon>
    </lineage>
</organism>
<sequence>MTDFCHLHVHTEYSLLDGACRIEKLLERAKELGQSSMAITDHGVMYGVIDFYKQAKKLGIKPIIGCEVYVAPRTRFDKVYRIDSSPYHLVLLCKDNTGYQNLISLVSKGFIDGFYNRPRVDLELLRSHSEGLICLSACLAGQIPRNLVAGDYQEAKRVALEYQGIFGKDNYFIEIQDHGIPEQKRILPDLIRLSRETGIGLVATNDAHYIRKEDSQMQKVLVCIQTNHTVDEDSDMEFPTQEFYIKSRQEMEQLFPEIPEALDNTLAIAERCNVEFEFGHTKLPYYTAPDGRDNVEFFEDLCRTGLVNRYGANPAPELTQRLEHEMSVIKKMGYVDYFLIVWDFINYARSKGIPVGPGRGSGAGSIAAYSMGITGIDPIKYNLLFERFLNPERVSMPDFDIDFCYERRQEVIDYVVAKYGSDHVAQIITFGTMAAKGSVRDVGRALGISYQQVDSIAKLIPGMPLNMTIDKALTVSQPLKELYETSPQVKELIDTARSIEGMPRHASTHAAGVVITRDPVDTYVPLQKNDEAVVTQFPMTTLEELGLLKMDFLGLRTLTVISYAQKMVRRKHPEFDIDRINLADGKVFEMLTLGQTQGVFQFESGGMRQVLMQLRPESMEDLIAVISLYRPGPMDSIPTYIRNRHNPALVTYKHPLLKPILDVTYGCIVYQEQVMQICRQLAGYSYGRADLVRRAMSKKKADVMEKERQNFVHGALKEDGSVECVGAVANGVSEEIANSIFDEMSGFASYAFNKSHAAAYAYLAYQTAFLKCYYPKEFLAALLTSVLDNTDKVIEYINECGRLGIQVLPPSIQESDEGFTVTEEGIRFGLLAVKNIGRGLIREVLQEREAGPFESFTDFCQRMYGKDLNKRAMESLIKCGALDSFGYHRSQLLSGYEGLLADIDRVQKNNISGQINLFDSALAEVKTEYRLPPMEEFPAPQILKMEKETTGLYITGHPLSAYTKLIKKLRSVEIGDILAHEEGRNKAVKDGNSIRVVCIITGKKMKATKNDDTMAFLSIEDLTGSLEVLVFPKVLAACSGLLQEGAALVLEGRLSLREDEDPKILCERVIPADQALSAKEAAAPDQREEKKTAGKPGRRKGLYLKAPSRGSEAFEKASNLLSIFEGPTPVYVFFEDTGKLTLAPQSMWVEYNQPLLTELKRVLGEKNAVYQP</sequence>
<keyword evidence="5 13" id="KW-0808">Transferase</keyword>
<evidence type="ECO:0000256" key="11">
    <source>
        <dbReference type="SAM" id="MobiDB-lite"/>
    </source>
</evidence>
<comment type="function">
    <text evidence="9">DNA polymerase III is a complex, multichain enzyme responsible for most of the replicative synthesis in bacteria. This DNA polymerase also exhibits 3' to 5' exonuclease activity. The alpha chain is the DNA polymerase.</text>
</comment>
<comment type="subcellular location">
    <subcellularLocation>
        <location evidence="1">Cytoplasm</location>
    </subcellularLocation>
</comment>
<evidence type="ECO:0000256" key="5">
    <source>
        <dbReference type="ARBA" id="ARBA00022679"/>
    </source>
</evidence>
<evidence type="ECO:0000259" key="12">
    <source>
        <dbReference type="SMART" id="SM00481"/>
    </source>
</evidence>
<dbReference type="GO" id="GO:0003887">
    <property type="term" value="F:DNA-directed DNA polymerase activity"/>
    <property type="evidence" value="ECO:0007669"/>
    <property type="project" value="UniProtKB-KW"/>
</dbReference>
<dbReference type="InterPro" id="IPR016195">
    <property type="entry name" value="Pol/histidinol_Pase-like"/>
</dbReference>
<dbReference type="GO" id="GO:0006260">
    <property type="term" value="P:DNA replication"/>
    <property type="evidence" value="ECO:0007669"/>
    <property type="project" value="UniProtKB-KW"/>
</dbReference>
<gene>
    <name evidence="13" type="primary">dnaE</name>
    <name evidence="13" type="ORF">AULFYP135_00778</name>
</gene>
<feature type="region of interest" description="Disordered" evidence="11">
    <location>
        <begin position="1077"/>
        <end position="1103"/>
    </location>
</feature>
<name>A0A6N2S783_9FIRM</name>
<keyword evidence="8" id="KW-0239">DNA-directed DNA polymerase</keyword>
<dbReference type="InterPro" id="IPR004013">
    <property type="entry name" value="PHP_dom"/>
</dbReference>
<evidence type="ECO:0000313" key="13">
    <source>
        <dbReference type="EMBL" id="VYS88794.1"/>
    </source>
</evidence>
<dbReference type="EC" id="2.7.7.7" evidence="3"/>
<dbReference type="SUPFAM" id="SSF160975">
    <property type="entry name" value="AF1531-like"/>
    <property type="match status" value="1"/>
</dbReference>
<keyword evidence="6 13" id="KW-0548">Nucleotidyltransferase</keyword>
<dbReference type="Pfam" id="PF07733">
    <property type="entry name" value="DNA_pol3_alpha"/>
    <property type="match status" value="1"/>
</dbReference>
<dbReference type="InterPro" id="IPR011708">
    <property type="entry name" value="DNA_pol3_alpha_NTPase_dom"/>
</dbReference>
<comment type="similarity">
    <text evidence="2">Belongs to the DNA polymerase type-C family. DnaE subfamily.</text>
</comment>
<dbReference type="AlphaFoldDB" id="A0A6N2S783"/>
<dbReference type="InterPro" id="IPR004365">
    <property type="entry name" value="NA-bd_OB_tRNA"/>
</dbReference>
<reference evidence="13" key="1">
    <citation type="submission" date="2019-11" db="EMBL/GenBank/DDBJ databases">
        <authorList>
            <person name="Feng L."/>
        </authorList>
    </citation>
    <scope>NUCLEOTIDE SEQUENCE</scope>
    <source>
        <strain evidence="13">AundefinedLFYP135</strain>
    </source>
</reference>
<evidence type="ECO:0000256" key="7">
    <source>
        <dbReference type="ARBA" id="ARBA00022705"/>
    </source>
</evidence>
<dbReference type="InterPro" id="IPR041931">
    <property type="entry name" value="DNA_pol3_alpha_thumb_dom"/>
</dbReference>
<dbReference type="InterPro" id="IPR004805">
    <property type="entry name" value="DnaE2/DnaE/PolC"/>
</dbReference>
<protein>
    <recommendedName>
        <fullName evidence="4">DNA polymerase III subunit alpha</fullName>
        <ecNumber evidence="3">2.7.7.7</ecNumber>
    </recommendedName>
</protein>
<evidence type="ECO:0000256" key="6">
    <source>
        <dbReference type="ARBA" id="ARBA00022695"/>
    </source>
</evidence>
<dbReference type="NCBIfam" id="NF005298">
    <property type="entry name" value="PRK06826.1"/>
    <property type="match status" value="1"/>
</dbReference>
<dbReference type="Gene3D" id="3.20.20.140">
    <property type="entry name" value="Metal-dependent hydrolases"/>
    <property type="match status" value="1"/>
</dbReference>
<dbReference type="Gene3D" id="1.10.10.1600">
    <property type="entry name" value="Bacterial DNA polymerase III alpha subunit, thumb domain"/>
    <property type="match status" value="1"/>
</dbReference>
<dbReference type="Pfam" id="PF01336">
    <property type="entry name" value="tRNA_anti-codon"/>
    <property type="match status" value="1"/>
</dbReference>
<dbReference type="SMART" id="SM00481">
    <property type="entry name" value="POLIIIAc"/>
    <property type="match status" value="1"/>
</dbReference>
<dbReference type="PANTHER" id="PTHR32294">
    <property type="entry name" value="DNA POLYMERASE III SUBUNIT ALPHA"/>
    <property type="match status" value="1"/>
</dbReference>
<dbReference type="NCBIfam" id="TIGR00594">
    <property type="entry name" value="polc"/>
    <property type="match status" value="1"/>
</dbReference>
<dbReference type="GO" id="GO:0003676">
    <property type="term" value="F:nucleic acid binding"/>
    <property type="evidence" value="ECO:0007669"/>
    <property type="project" value="InterPro"/>
</dbReference>
<accession>A0A6N2S783</accession>
<dbReference type="Pfam" id="PF17657">
    <property type="entry name" value="DNA_pol3_finger"/>
    <property type="match status" value="1"/>
</dbReference>
<evidence type="ECO:0000256" key="8">
    <source>
        <dbReference type="ARBA" id="ARBA00022932"/>
    </source>
</evidence>
<dbReference type="SUPFAM" id="SSF89550">
    <property type="entry name" value="PHP domain-like"/>
    <property type="match status" value="1"/>
</dbReference>
<dbReference type="Gene3D" id="1.10.150.870">
    <property type="match status" value="1"/>
</dbReference>
<dbReference type="EMBL" id="CACRSL010000003">
    <property type="protein sequence ID" value="VYS88794.1"/>
    <property type="molecule type" value="Genomic_DNA"/>
</dbReference>
<dbReference type="InterPro" id="IPR029460">
    <property type="entry name" value="DNAPol_HHH"/>
</dbReference>
<evidence type="ECO:0000256" key="9">
    <source>
        <dbReference type="ARBA" id="ARBA00025611"/>
    </source>
</evidence>